<feature type="compositionally biased region" description="Low complexity" evidence="1">
    <location>
        <begin position="504"/>
        <end position="514"/>
    </location>
</feature>
<dbReference type="Pfam" id="PF25670">
    <property type="entry name" value="Phage_tail_C_2"/>
    <property type="match status" value="1"/>
</dbReference>
<dbReference type="Proteomes" id="UP000285972">
    <property type="component" value="Unassembled WGS sequence"/>
</dbReference>
<sequence>MMFIGPDGKINIIATVASSTSLTLEDNYTGSTASGQAYKIITTYEGDISQFSARFTALLARFEGNSDVLYTWLTSTAATMTWTKADGTTETVATLSAITATVPVARGGTGATTAAQARANLGLGSIAVLNSPLPKANGGSGTVLGAFGNLEPHAETDMASLLAYLASADQRNNLAGSVSVNNVWKTVLSVRHRAGLTDGTAYGCVLVDEGMTTVGYGNNFALYKQVANTWLAPVYLWHSGNLVKQASTTDATAGAVMINGAWGVGGINRTSSSFDAFVSSPQCGFIGSTGGNTGFPTNDVAWTGYHAAFNVDGSASATTVVLCAPSLAAVRMRVHTRRSSMNNGWLNVLLSNQYTVDSNGFLKSASPILRLANTPEQMLDNWSVGFNIAGCGAVNNEAEGVTAERQDTGVYLVTGSLGLAESGWTIEIPQDVNGNRLCFVETETAENGDITVHVSKRRFDVETGNVVPGELMDIPVGRWIDLRLSMPAAPEPDYSDIDSDGSDSNDSGSSEPGI</sequence>
<protein>
    <recommendedName>
        <fullName evidence="2">Phage tail protein C-terminal domain-containing protein</fullName>
    </recommendedName>
</protein>
<dbReference type="EMBL" id="MJLX01000020">
    <property type="protein sequence ID" value="RLM25257.1"/>
    <property type="molecule type" value="Genomic_DNA"/>
</dbReference>
<dbReference type="InterPro" id="IPR058008">
    <property type="entry name" value="Gp26_C"/>
</dbReference>
<reference evidence="3 4" key="1">
    <citation type="submission" date="2016-09" db="EMBL/GenBank/DDBJ databases">
        <authorList>
            <person name="Doonan J."/>
            <person name="Pachebat J.A."/>
            <person name="Golyshin P.N."/>
            <person name="Denman S."/>
            <person name="Mcdonald J.E."/>
        </authorList>
    </citation>
    <scope>NUCLEOTIDE SEQUENCE [LARGE SCALE GENOMIC DNA]</scope>
    <source>
        <strain evidence="3 4">FRB141</strain>
    </source>
</reference>
<feature type="domain" description="Phage tail protein C-terminal" evidence="2">
    <location>
        <begin position="354"/>
        <end position="488"/>
    </location>
</feature>
<accession>A0AAE8JN66</accession>
<dbReference type="AlphaFoldDB" id="A0AAE8JN66"/>
<feature type="region of interest" description="Disordered" evidence="1">
    <location>
        <begin position="489"/>
        <end position="514"/>
    </location>
</feature>
<evidence type="ECO:0000313" key="3">
    <source>
        <dbReference type="EMBL" id="RLM25257.1"/>
    </source>
</evidence>
<comment type="caution">
    <text evidence="3">The sequence shown here is derived from an EMBL/GenBank/DDBJ whole genome shotgun (WGS) entry which is preliminary data.</text>
</comment>
<evidence type="ECO:0000259" key="2">
    <source>
        <dbReference type="Pfam" id="PF25670"/>
    </source>
</evidence>
<gene>
    <name evidence="3" type="ORF">BIY26_09570</name>
</gene>
<evidence type="ECO:0000256" key="1">
    <source>
        <dbReference type="SAM" id="MobiDB-lite"/>
    </source>
</evidence>
<evidence type="ECO:0000313" key="4">
    <source>
        <dbReference type="Proteomes" id="UP000285972"/>
    </source>
</evidence>
<organism evidence="3 4">
    <name type="scientific">Brenneria goodwinii</name>
    <dbReference type="NCBI Taxonomy" id="1109412"/>
    <lineage>
        <taxon>Bacteria</taxon>
        <taxon>Pseudomonadati</taxon>
        <taxon>Pseudomonadota</taxon>
        <taxon>Gammaproteobacteria</taxon>
        <taxon>Enterobacterales</taxon>
        <taxon>Pectobacteriaceae</taxon>
        <taxon>Brenneria</taxon>
    </lineage>
</organism>
<name>A0AAE8JN66_9GAMM</name>
<feature type="compositionally biased region" description="Acidic residues" evidence="1">
    <location>
        <begin position="493"/>
        <end position="503"/>
    </location>
</feature>
<proteinExistence type="predicted"/>